<proteinExistence type="predicted"/>
<dbReference type="Pfam" id="PF07394">
    <property type="entry name" value="DUF1501"/>
    <property type="match status" value="1"/>
</dbReference>
<keyword evidence="2" id="KW-1185">Reference proteome</keyword>
<comment type="caution">
    <text evidence="1">The sequence shown here is derived from an EMBL/GenBank/DDBJ whole genome shotgun (WGS) entry which is preliminary data.</text>
</comment>
<protein>
    <submittedName>
        <fullName evidence="1">DUF1501 domain-containing protein</fullName>
    </submittedName>
</protein>
<gene>
    <name evidence="1" type="ORF">GCM10025770_05110</name>
</gene>
<evidence type="ECO:0000313" key="2">
    <source>
        <dbReference type="Proteomes" id="UP001500547"/>
    </source>
</evidence>
<name>A0ABP9Q9R8_9RHOO</name>
<dbReference type="RefSeq" id="WP_345531258.1">
    <property type="nucleotide sequence ID" value="NZ_BAABLD010000002.1"/>
</dbReference>
<dbReference type="Proteomes" id="UP001500547">
    <property type="component" value="Unassembled WGS sequence"/>
</dbReference>
<organism evidence="1 2">
    <name type="scientific">Viridibacterium curvum</name>
    <dbReference type="NCBI Taxonomy" id="1101404"/>
    <lineage>
        <taxon>Bacteria</taxon>
        <taxon>Pseudomonadati</taxon>
        <taxon>Pseudomonadota</taxon>
        <taxon>Betaproteobacteria</taxon>
        <taxon>Rhodocyclales</taxon>
        <taxon>Rhodocyclaceae</taxon>
        <taxon>Viridibacterium</taxon>
    </lineage>
</organism>
<accession>A0ABP9Q9R8</accession>
<reference evidence="2" key="1">
    <citation type="journal article" date="2019" name="Int. J. Syst. Evol. Microbiol.">
        <title>The Global Catalogue of Microorganisms (GCM) 10K type strain sequencing project: providing services to taxonomists for standard genome sequencing and annotation.</title>
        <authorList>
            <consortium name="The Broad Institute Genomics Platform"/>
            <consortium name="The Broad Institute Genome Sequencing Center for Infectious Disease"/>
            <person name="Wu L."/>
            <person name="Ma J."/>
        </authorList>
    </citation>
    <scope>NUCLEOTIDE SEQUENCE [LARGE SCALE GENOMIC DNA]</scope>
    <source>
        <strain evidence="2">JCM 18715</strain>
    </source>
</reference>
<dbReference type="PANTHER" id="PTHR43737">
    <property type="entry name" value="BLL7424 PROTEIN"/>
    <property type="match status" value="1"/>
</dbReference>
<dbReference type="EMBL" id="BAABLD010000002">
    <property type="protein sequence ID" value="GAA5159231.1"/>
    <property type="molecule type" value="Genomic_DNA"/>
</dbReference>
<sequence>MDRRDFLAAFGAGAWVALSPGVALAQADRKQDWDRLLVLVELKGGNDGLNTIVPHADDQYYVLRPKLALSREQTLPLSEALGLNKAMAAVMPLWEHGQLAVVQGLGYPQPNLSHFRSIEIWDTASRSDEYLSSGWIARALSRKPAPKEFTADALVVGASDLGPVAGSRAITLAGNFERNARLANMGMGKADGALSHILKVEADVAHAARSLGTTTSLKTEFPTHEFGRTCRTACETLARSTGVAAMRLSIGSFDTHDNQTNRHALLLTQLAEGLAALRSALVEMGRWDESLVMTYAEFGRRPKENLSGGTDHGTVAPHFVMGGKVRGGLFGSTPSLNKLDESGNLPWQVDFRQLYATVLENWWGVPSAELLGGRFNKLPIV</sequence>
<dbReference type="PANTHER" id="PTHR43737:SF1">
    <property type="entry name" value="DUF1501 DOMAIN-CONTAINING PROTEIN"/>
    <property type="match status" value="1"/>
</dbReference>
<evidence type="ECO:0000313" key="1">
    <source>
        <dbReference type="EMBL" id="GAA5159231.1"/>
    </source>
</evidence>
<dbReference type="InterPro" id="IPR010869">
    <property type="entry name" value="DUF1501"/>
</dbReference>